<evidence type="ECO:0000256" key="1">
    <source>
        <dbReference type="SAM" id="Phobius"/>
    </source>
</evidence>
<keyword evidence="3" id="KW-1185">Reference proteome</keyword>
<gene>
    <name evidence="2" type="ORF">Asera_08070</name>
</gene>
<name>A0A810KWH7_9ACTN</name>
<sequence>MVAVHHLRRLAILGALIVAGALAAVLLGSQSEPVFYTGGAGVFLMIVSVISFGTVIVGVINPMTDGVDSVNNMTDMSV</sequence>
<dbReference type="AlphaFoldDB" id="A0A810KWH7"/>
<evidence type="ECO:0000313" key="3">
    <source>
        <dbReference type="Proteomes" id="UP000680750"/>
    </source>
</evidence>
<keyword evidence="1" id="KW-0812">Transmembrane</keyword>
<evidence type="ECO:0000313" key="2">
    <source>
        <dbReference type="EMBL" id="BCJ26699.1"/>
    </source>
</evidence>
<organism evidence="2 3">
    <name type="scientific">Actinocatenispora sera</name>
    <dbReference type="NCBI Taxonomy" id="390989"/>
    <lineage>
        <taxon>Bacteria</taxon>
        <taxon>Bacillati</taxon>
        <taxon>Actinomycetota</taxon>
        <taxon>Actinomycetes</taxon>
        <taxon>Micromonosporales</taxon>
        <taxon>Micromonosporaceae</taxon>
        <taxon>Actinocatenispora</taxon>
    </lineage>
</organism>
<dbReference type="RefSeq" id="WP_030448320.1">
    <property type="nucleotide sequence ID" value="NZ_AP023354.1"/>
</dbReference>
<dbReference type="KEGG" id="aser:Asera_08070"/>
<feature type="transmembrane region" description="Helical" evidence="1">
    <location>
        <begin position="33"/>
        <end position="60"/>
    </location>
</feature>
<accession>A0A810KWH7</accession>
<proteinExistence type="predicted"/>
<keyword evidence="1" id="KW-0472">Membrane</keyword>
<dbReference type="EMBL" id="AP023354">
    <property type="protein sequence ID" value="BCJ26699.1"/>
    <property type="molecule type" value="Genomic_DNA"/>
</dbReference>
<keyword evidence="1" id="KW-1133">Transmembrane helix</keyword>
<protein>
    <submittedName>
        <fullName evidence="2">Uncharacterized protein</fullName>
    </submittedName>
</protein>
<reference evidence="2" key="1">
    <citation type="submission" date="2020-08" db="EMBL/GenBank/DDBJ databases">
        <title>Whole genome shotgun sequence of Actinocatenispora sera NBRC 101916.</title>
        <authorList>
            <person name="Komaki H."/>
            <person name="Tamura T."/>
        </authorList>
    </citation>
    <scope>NUCLEOTIDE SEQUENCE</scope>
    <source>
        <strain evidence="2">NBRC 101916</strain>
    </source>
</reference>
<dbReference type="Proteomes" id="UP000680750">
    <property type="component" value="Chromosome"/>
</dbReference>